<accession>A0A9W8JMA4</accession>
<keyword evidence="3" id="KW-1185">Reference proteome</keyword>
<feature type="compositionally biased region" description="Polar residues" evidence="1">
    <location>
        <begin position="93"/>
        <end position="103"/>
    </location>
</feature>
<feature type="region of interest" description="Disordered" evidence="1">
    <location>
        <begin position="41"/>
        <end position="68"/>
    </location>
</feature>
<proteinExistence type="predicted"/>
<dbReference type="AlphaFoldDB" id="A0A9W8JMA4"/>
<reference evidence="2" key="1">
    <citation type="submission" date="2022-07" db="EMBL/GenBank/DDBJ databases">
        <title>Genome Sequence of Agrocybe chaxingu.</title>
        <authorList>
            <person name="Buettner E."/>
        </authorList>
    </citation>
    <scope>NUCLEOTIDE SEQUENCE</scope>
    <source>
        <strain evidence="2">MP-N11</strain>
    </source>
</reference>
<sequence>MSIPFSSLAAAAQRSVALDFGHGLMGSANINTIGFRIGYAPSASSSSSDAKGCSNSKGTSTSTSSAPGARCTLADITQHCPQPMSMNLIVQDTITQSPTSPTEKPTLGYRLN</sequence>
<dbReference type="Proteomes" id="UP001148786">
    <property type="component" value="Unassembled WGS sequence"/>
</dbReference>
<comment type="caution">
    <text evidence="2">The sequence shown here is derived from an EMBL/GenBank/DDBJ whole genome shotgun (WGS) entry which is preliminary data.</text>
</comment>
<organism evidence="2 3">
    <name type="scientific">Agrocybe chaxingu</name>
    <dbReference type="NCBI Taxonomy" id="84603"/>
    <lineage>
        <taxon>Eukaryota</taxon>
        <taxon>Fungi</taxon>
        <taxon>Dikarya</taxon>
        <taxon>Basidiomycota</taxon>
        <taxon>Agaricomycotina</taxon>
        <taxon>Agaricomycetes</taxon>
        <taxon>Agaricomycetidae</taxon>
        <taxon>Agaricales</taxon>
        <taxon>Agaricineae</taxon>
        <taxon>Strophariaceae</taxon>
        <taxon>Agrocybe</taxon>
    </lineage>
</organism>
<feature type="region of interest" description="Disordered" evidence="1">
    <location>
        <begin position="93"/>
        <end position="112"/>
    </location>
</feature>
<evidence type="ECO:0000313" key="3">
    <source>
        <dbReference type="Proteomes" id="UP001148786"/>
    </source>
</evidence>
<feature type="compositionally biased region" description="Low complexity" evidence="1">
    <location>
        <begin position="41"/>
        <end position="65"/>
    </location>
</feature>
<evidence type="ECO:0000256" key="1">
    <source>
        <dbReference type="SAM" id="MobiDB-lite"/>
    </source>
</evidence>
<name>A0A9W8JMA4_9AGAR</name>
<dbReference type="EMBL" id="JANKHO010003720">
    <property type="protein sequence ID" value="KAJ3481450.1"/>
    <property type="molecule type" value="Genomic_DNA"/>
</dbReference>
<gene>
    <name evidence="2" type="ORF">NLJ89_g12212</name>
</gene>
<evidence type="ECO:0000313" key="2">
    <source>
        <dbReference type="EMBL" id="KAJ3481450.1"/>
    </source>
</evidence>
<protein>
    <submittedName>
        <fullName evidence="2">Uncharacterized protein</fullName>
    </submittedName>
</protein>